<dbReference type="CTD" id="342510"/>
<accession>A0A8C0RB44</accession>
<dbReference type="RefSeq" id="XP_038402598.1">
    <property type="nucleotide sequence ID" value="XM_038546670.1"/>
</dbReference>
<dbReference type="RefSeq" id="XP_038482048.1">
    <property type="nucleotide sequence ID" value="XM_038626120.1"/>
</dbReference>
<dbReference type="Proteomes" id="UP000002254">
    <property type="component" value="Chromosome 9"/>
</dbReference>
<dbReference type="Ensembl" id="ENSCAFT00030004653.1">
    <property type="protein sequence ID" value="ENSCAFP00030004131.1"/>
    <property type="gene ID" value="ENSCAFG00030002526.1"/>
</dbReference>
<evidence type="ECO:0000256" key="6">
    <source>
        <dbReference type="SAM" id="MobiDB-lite"/>
    </source>
</evidence>
<dbReference type="PANTHER" id="PTHR11860">
    <property type="entry name" value="POLYMERIC-IMMUNOGLOBULIN RECEPTOR"/>
    <property type="match status" value="1"/>
</dbReference>
<dbReference type="PROSITE" id="PS50835">
    <property type="entry name" value="IG_LIKE"/>
    <property type="match status" value="1"/>
</dbReference>
<dbReference type="OMA" id="WCRIQTV"/>
<dbReference type="RefSeq" id="XP_038402596.1">
    <property type="nucleotide sequence ID" value="XM_038546668.1"/>
</dbReference>
<keyword evidence="4 7" id="KW-0472">Membrane</keyword>
<dbReference type="RefSeq" id="XP_038402595.1">
    <property type="nucleotide sequence ID" value="XM_038546667.1"/>
</dbReference>
<dbReference type="InterPro" id="IPR013106">
    <property type="entry name" value="Ig_V-set"/>
</dbReference>
<evidence type="ECO:0000313" key="10">
    <source>
        <dbReference type="Ensembl" id="ENSCAFP00030004131.1"/>
    </source>
</evidence>
<dbReference type="Pfam" id="PF07686">
    <property type="entry name" value="V-set"/>
    <property type="match status" value="1"/>
</dbReference>
<reference evidence="10" key="3">
    <citation type="submission" date="2019-03" db="EMBL/GenBank/DDBJ databases">
        <authorList>
            <person name="Warren W.C."/>
            <person name="Johnson G.S."/>
        </authorList>
    </citation>
    <scope>NUCLEOTIDE SEQUENCE [LARGE SCALE GENOMIC DNA]</scope>
    <source>
        <strain evidence="10">Basenji</strain>
    </source>
</reference>
<evidence type="ECO:0000256" key="5">
    <source>
        <dbReference type="ARBA" id="ARBA00023157"/>
    </source>
</evidence>
<reference evidence="9 12" key="1">
    <citation type="journal article" date="2005" name="Nature">
        <title>Genome sequence, comparative analysis and haplotype structure of the domestic dog.</title>
        <authorList>
            <consortium name="Broad Sequencing Platform"/>
            <person name="Lindblad-Toh K."/>
            <person name="Wade C.M."/>
            <person name="Mikkelsen T.S."/>
            <person name="Karlsson E.K."/>
            <person name="Jaffe D.B."/>
            <person name="Kamal M."/>
            <person name="Clamp M."/>
            <person name="Chang J.L."/>
            <person name="Kulbokas E.J. III"/>
            <person name="Zody M.C."/>
            <person name="Mauceli E."/>
            <person name="Xie X."/>
            <person name="Breen M."/>
            <person name="Wayne R.K."/>
            <person name="Ostrander E.A."/>
            <person name="Ponting C.P."/>
            <person name="Galibert F."/>
            <person name="Smith D.R."/>
            <person name="DeJong P.J."/>
            <person name="Kirkness E."/>
            <person name="Alvarez P."/>
            <person name="Biagi T."/>
            <person name="Brockman W."/>
            <person name="Butler J."/>
            <person name="Chin C.W."/>
            <person name="Cook A."/>
            <person name="Cuff J."/>
            <person name="Daly M.J."/>
            <person name="DeCaprio D."/>
            <person name="Gnerre S."/>
            <person name="Grabherr M."/>
            <person name="Kellis M."/>
            <person name="Kleber M."/>
            <person name="Bardeleben C."/>
            <person name="Goodstadt L."/>
            <person name="Heger A."/>
            <person name="Hitte C."/>
            <person name="Kim L."/>
            <person name="Koepfli K.P."/>
            <person name="Parker H.G."/>
            <person name="Pollinger J.P."/>
            <person name="Searle S.M."/>
            <person name="Sutter N.B."/>
            <person name="Thomas R."/>
            <person name="Webber C."/>
            <person name="Baldwin J."/>
            <person name="Abebe A."/>
            <person name="Abouelleil A."/>
            <person name="Aftuck L."/>
            <person name="Ait-Zahra M."/>
            <person name="Aldredge T."/>
            <person name="Allen N."/>
            <person name="An P."/>
            <person name="Anderson S."/>
            <person name="Antoine C."/>
            <person name="Arachchi H."/>
            <person name="Aslam A."/>
            <person name="Ayotte L."/>
            <person name="Bachantsang P."/>
            <person name="Barry A."/>
            <person name="Bayul T."/>
            <person name="Benamara M."/>
            <person name="Berlin A."/>
            <person name="Bessette D."/>
            <person name="Blitshteyn B."/>
            <person name="Bloom T."/>
            <person name="Blye J."/>
            <person name="Boguslavskiy L."/>
            <person name="Bonnet C."/>
            <person name="Boukhgalter B."/>
            <person name="Brown A."/>
            <person name="Cahill P."/>
            <person name="Calixte N."/>
            <person name="Camarata J."/>
            <person name="Cheshatsang Y."/>
            <person name="Chu J."/>
            <person name="Citroen M."/>
            <person name="Collymore A."/>
            <person name="Cooke P."/>
            <person name="Dawoe T."/>
            <person name="Daza R."/>
            <person name="Decktor K."/>
            <person name="DeGray S."/>
            <person name="Dhargay N."/>
            <person name="Dooley K."/>
            <person name="Dooley K."/>
            <person name="Dorje P."/>
            <person name="Dorjee K."/>
            <person name="Dorris L."/>
            <person name="Duffey N."/>
            <person name="Dupes A."/>
            <person name="Egbiremolen O."/>
            <person name="Elong R."/>
            <person name="Falk J."/>
            <person name="Farina A."/>
            <person name="Faro S."/>
            <person name="Ferguson D."/>
            <person name="Ferreira P."/>
            <person name="Fisher S."/>
            <person name="FitzGerald M."/>
            <person name="Foley K."/>
            <person name="Foley C."/>
            <person name="Franke A."/>
            <person name="Friedrich D."/>
            <person name="Gage D."/>
            <person name="Garber M."/>
            <person name="Gearin G."/>
            <person name="Giannoukos G."/>
            <person name="Goode T."/>
            <person name="Goyette A."/>
            <person name="Graham J."/>
            <person name="Grandbois E."/>
            <person name="Gyaltsen K."/>
            <person name="Hafez N."/>
            <person name="Hagopian D."/>
            <person name="Hagos B."/>
            <person name="Hall J."/>
            <person name="Healy C."/>
            <person name="Hegarty R."/>
            <person name="Honan T."/>
            <person name="Horn A."/>
            <person name="Houde N."/>
            <person name="Hughes L."/>
            <person name="Hunnicutt L."/>
            <person name="Husby M."/>
            <person name="Jester B."/>
            <person name="Jones C."/>
            <person name="Kamat A."/>
            <person name="Kanga B."/>
            <person name="Kells C."/>
            <person name="Khazanovich D."/>
            <person name="Kieu A.C."/>
            <person name="Kisner P."/>
            <person name="Kumar M."/>
            <person name="Lance K."/>
            <person name="Landers T."/>
            <person name="Lara M."/>
            <person name="Lee W."/>
            <person name="Leger J.P."/>
            <person name="Lennon N."/>
            <person name="Leuper L."/>
            <person name="LeVine S."/>
            <person name="Liu J."/>
            <person name="Liu X."/>
            <person name="Lokyitsang Y."/>
            <person name="Lokyitsang T."/>
            <person name="Lui A."/>
            <person name="Macdonald J."/>
            <person name="Major J."/>
            <person name="Marabella R."/>
            <person name="Maru K."/>
            <person name="Matthews C."/>
            <person name="McDonough S."/>
            <person name="Mehta T."/>
            <person name="Meldrim J."/>
            <person name="Melnikov A."/>
            <person name="Meneus L."/>
            <person name="Mihalev A."/>
            <person name="Mihova T."/>
            <person name="Miller K."/>
            <person name="Mittelman R."/>
            <person name="Mlenga V."/>
            <person name="Mulrain L."/>
            <person name="Munson G."/>
            <person name="Navidi A."/>
            <person name="Naylor J."/>
            <person name="Nguyen T."/>
            <person name="Nguyen N."/>
            <person name="Nguyen C."/>
            <person name="Nguyen T."/>
            <person name="Nicol R."/>
            <person name="Norbu N."/>
            <person name="Norbu C."/>
            <person name="Novod N."/>
            <person name="Nyima T."/>
            <person name="Olandt P."/>
            <person name="O'Neill B."/>
            <person name="O'Neill K."/>
            <person name="Osman S."/>
            <person name="Oyono L."/>
            <person name="Patti C."/>
            <person name="Perrin D."/>
            <person name="Phunkhang P."/>
            <person name="Pierre F."/>
            <person name="Priest M."/>
            <person name="Rachupka A."/>
            <person name="Raghuraman S."/>
            <person name="Rameau R."/>
            <person name="Ray V."/>
            <person name="Raymond C."/>
            <person name="Rege F."/>
            <person name="Rise C."/>
            <person name="Rogers J."/>
            <person name="Rogov P."/>
            <person name="Sahalie J."/>
            <person name="Settipalli S."/>
            <person name="Sharpe T."/>
            <person name="Shea T."/>
            <person name="Sheehan M."/>
            <person name="Sherpa N."/>
            <person name="Shi J."/>
            <person name="Shih D."/>
            <person name="Sloan J."/>
            <person name="Smith C."/>
            <person name="Sparrow T."/>
            <person name="Stalker J."/>
            <person name="Stange-Thomann N."/>
            <person name="Stavropoulos S."/>
            <person name="Stone C."/>
            <person name="Stone S."/>
            <person name="Sykes S."/>
            <person name="Tchuinga P."/>
            <person name="Tenzing P."/>
            <person name="Tesfaye S."/>
            <person name="Thoulutsang D."/>
            <person name="Thoulutsang Y."/>
            <person name="Topham K."/>
            <person name="Topping I."/>
            <person name="Tsamla T."/>
            <person name="Vassiliev H."/>
            <person name="Venkataraman V."/>
            <person name="Vo A."/>
            <person name="Wangchuk T."/>
            <person name="Wangdi T."/>
            <person name="Weiand M."/>
            <person name="Wilkinson J."/>
            <person name="Wilson A."/>
            <person name="Yadav S."/>
            <person name="Yang S."/>
            <person name="Yang X."/>
            <person name="Young G."/>
            <person name="Yu Q."/>
            <person name="Zainoun J."/>
            <person name="Zembek L."/>
            <person name="Zimmer A."/>
            <person name="Lander E.S."/>
        </authorList>
    </citation>
    <scope>NUCLEOTIDE SEQUENCE [LARGE SCALE GENOMIC DNA]</scope>
    <source>
        <strain evidence="9">Boxer</strain>
    </source>
</reference>
<evidence type="ECO:0000313" key="12">
    <source>
        <dbReference type="Proteomes" id="UP000002254"/>
    </source>
</evidence>
<organism evidence="10 13">
    <name type="scientific">Canis lupus familiaris</name>
    <name type="common">Dog</name>
    <name type="synonym">Canis familiaris</name>
    <dbReference type="NCBI Taxonomy" id="9615"/>
    <lineage>
        <taxon>Eukaryota</taxon>
        <taxon>Metazoa</taxon>
        <taxon>Chordata</taxon>
        <taxon>Craniata</taxon>
        <taxon>Vertebrata</taxon>
        <taxon>Euteleostomi</taxon>
        <taxon>Mammalia</taxon>
        <taxon>Eutheria</taxon>
        <taxon>Laurasiatheria</taxon>
        <taxon>Carnivora</taxon>
        <taxon>Caniformia</taxon>
        <taxon>Canidae</taxon>
        <taxon>Canis</taxon>
    </lineage>
</organism>
<evidence type="ECO:0000313" key="9">
    <source>
        <dbReference type="Ensembl" id="ENSCAFP00000006823.3"/>
    </source>
</evidence>
<dbReference type="RefSeq" id="XP_038402597.1">
    <property type="nucleotide sequence ID" value="XM_038546669.1"/>
</dbReference>
<name>A0A8C0RB44_CANLF</name>
<gene>
    <name evidence="10" type="primary">CD300E</name>
</gene>
<evidence type="ECO:0000313" key="13">
    <source>
        <dbReference type="Proteomes" id="UP000694429"/>
    </source>
</evidence>
<dbReference type="InterPro" id="IPR036179">
    <property type="entry name" value="Ig-like_dom_sf"/>
</dbReference>
<dbReference type="GeneID" id="100686403"/>
<sequence length="253" mass="27954">MPQALSQTPGFQLEPGFAGDTSERDRTMWLSLVLLLLYLSGSLSLTGPDSVMGTLGGSLSVQCQYEKKYQEYNKYWCRGNYDITCENIVETKGKEKEERSGRVTIRDHAVNLTFIVTMENLTADDAGSYWCKIQKIWLLDMWSYDPSVQVKVSVFEAPSKTTERTTCRAASAGFLGPNTKQNLSTEEVLTCSGSLLSSIHFLLLVFLKLPLFLTLVGAVLWVNRPQKGCGGSQPDEKTPQHSAPLPGMPCPGI</sequence>
<dbReference type="GO" id="GO:0016020">
    <property type="term" value="C:membrane"/>
    <property type="evidence" value="ECO:0007669"/>
    <property type="project" value="UniProtKB-SubCell"/>
</dbReference>
<dbReference type="InterPro" id="IPR003599">
    <property type="entry name" value="Ig_sub"/>
</dbReference>
<dbReference type="Proteomes" id="UP000694429">
    <property type="component" value="Chromosome 9"/>
</dbReference>
<evidence type="ECO:0000256" key="7">
    <source>
        <dbReference type="SAM" id="Phobius"/>
    </source>
</evidence>
<evidence type="ECO:0000313" key="11">
    <source>
        <dbReference type="Ensembl" id="ENSCAFP00040006683.1"/>
    </source>
</evidence>
<dbReference type="AlphaFoldDB" id="A0A8C0RB44"/>
<proteinExistence type="predicted"/>
<keyword evidence="7" id="KW-1133">Transmembrane helix</keyword>
<dbReference type="CDD" id="cd05716">
    <property type="entry name" value="IgV_pIgR_like"/>
    <property type="match status" value="1"/>
</dbReference>
<keyword evidence="3" id="KW-0732">Signal</keyword>
<dbReference type="InterPro" id="IPR013783">
    <property type="entry name" value="Ig-like_fold"/>
</dbReference>
<dbReference type="SUPFAM" id="SSF48726">
    <property type="entry name" value="Immunoglobulin"/>
    <property type="match status" value="1"/>
</dbReference>
<dbReference type="FunFam" id="2.60.40.10:FF:000370">
    <property type="entry name" value="CMRF35-like molecule 1"/>
    <property type="match status" value="1"/>
</dbReference>
<reference evidence="11" key="2">
    <citation type="submission" date="2018-10" db="EMBL/GenBank/DDBJ databases">
        <title>De novo assembly of a Great Dane genome.</title>
        <authorList>
            <person name="Kidd J.M."/>
            <person name="Pendleton A.L."/>
            <person name="Shen F."/>
            <person name="Emery S."/>
        </authorList>
    </citation>
    <scope>NUCLEOTIDE SEQUENCE [LARGE SCALE GENOMIC DNA]</scope>
    <source>
        <strain evidence="11">Great Dane</strain>
    </source>
</reference>
<accession>A0A8P0N797</accession>
<feature type="domain" description="Ig-like" evidence="8">
    <location>
        <begin position="56"/>
        <end position="153"/>
    </location>
</feature>
<comment type="subcellular location">
    <subcellularLocation>
        <location evidence="1">Membrane</location>
    </subcellularLocation>
</comment>
<dbReference type="InterPro" id="IPR050671">
    <property type="entry name" value="CD300_family_receptors"/>
</dbReference>
<dbReference type="InterPro" id="IPR007110">
    <property type="entry name" value="Ig-like_dom"/>
</dbReference>
<dbReference type="SMART" id="SM00409">
    <property type="entry name" value="IG"/>
    <property type="match status" value="1"/>
</dbReference>
<evidence type="ECO:0000256" key="3">
    <source>
        <dbReference type="ARBA" id="ARBA00022729"/>
    </source>
</evidence>
<evidence type="ECO:0000259" key="8">
    <source>
        <dbReference type="PROSITE" id="PS50835"/>
    </source>
</evidence>
<dbReference type="Proteomes" id="UP000694542">
    <property type="component" value="Chromosome 9"/>
</dbReference>
<evidence type="ECO:0000256" key="1">
    <source>
        <dbReference type="ARBA" id="ARBA00004370"/>
    </source>
</evidence>
<dbReference type="Gene3D" id="2.60.40.10">
    <property type="entry name" value="Immunoglobulins"/>
    <property type="match status" value="1"/>
</dbReference>
<dbReference type="SMR" id="A0A8C0RB44"/>
<dbReference type="PANTHER" id="PTHR11860:SF89">
    <property type="entry name" value="CMRF35-LIKE MOLECULE 2"/>
    <property type="match status" value="1"/>
</dbReference>
<protein>
    <submittedName>
        <fullName evidence="10">CD300e molecule</fullName>
    </submittedName>
</protein>
<dbReference type="Ensembl" id="ENSCAFT00040007655.1">
    <property type="protein sequence ID" value="ENSCAFP00040006683.1"/>
    <property type="gene ID" value="ENSCAFG00040004005.1"/>
</dbReference>
<dbReference type="RefSeq" id="XP_038482068.1">
    <property type="nucleotide sequence ID" value="XM_038626140.1"/>
</dbReference>
<feature type="region of interest" description="Disordered" evidence="6">
    <location>
        <begin position="228"/>
        <end position="253"/>
    </location>
</feature>
<keyword evidence="2 7" id="KW-0812">Transmembrane</keyword>
<dbReference type="Ensembl" id="ENSCAFT00000007364.6">
    <property type="protein sequence ID" value="ENSCAFP00000006823.3"/>
    <property type="gene ID" value="ENSCAFG00000004565.6"/>
</dbReference>
<feature type="transmembrane region" description="Helical" evidence="7">
    <location>
        <begin position="201"/>
        <end position="222"/>
    </location>
</feature>
<evidence type="ECO:0000256" key="4">
    <source>
        <dbReference type="ARBA" id="ARBA00023136"/>
    </source>
</evidence>
<evidence type="ECO:0000256" key="2">
    <source>
        <dbReference type="ARBA" id="ARBA00022692"/>
    </source>
</evidence>
<reference evidence="10" key="4">
    <citation type="submission" date="2025-05" db="UniProtKB">
        <authorList>
            <consortium name="Ensembl"/>
        </authorList>
    </citation>
    <scope>IDENTIFICATION</scope>
</reference>
<dbReference type="RefSeq" id="XP_038482058.1">
    <property type="nucleotide sequence ID" value="XM_038626130.1"/>
</dbReference>
<dbReference type="RefSeq" id="XP_038482076.1">
    <property type="nucleotide sequence ID" value="XM_038626148.1"/>
</dbReference>
<keyword evidence="5" id="KW-1015">Disulfide bond</keyword>